<dbReference type="GO" id="GO:0005829">
    <property type="term" value="C:cytosol"/>
    <property type="evidence" value="ECO:0007669"/>
    <property type="project" value="TreeGrafter"/>
</dbReference>
<dbReference type="FunFam" id="3.40.50.620:FF:000098">
    <property type="entry name" value="Valine--tRNA ligase"/>
    <property type="match status" value="1"/>
</dbReference>
<organism evidence="16">
    <name type="scientific">candidate division WOR-3 bacterium</name>
    <dbReference type="NCBI Taxonomy" id="2052148"/>
    <lineage>
        <taxon>Bacteria</taxon>
        <taxon>Bacteria division WOR-3</taxon>
    </lineage>
</organism>
<dbReference type="Pfam" id="PF10458">
    <property type="entry name" value="Val_tRNA-synt_C"/>
    <property type="match status" value="1"/>
</dbReference>
<comment type="similarity">
    <text evidence="11 12">Belongs to the class-I aminoacyl-tRNA synthetase family. ValS type 1 subfamily.</text>
</comment>
<comment type="subunit">
    <text evidence="2 12">Monomer.</text>
</comment>
<comment type="domain">
    <text evidence="12">The C-terminal coiled-coil domain is crucial for aminoacylation activity.</text>
</comment>
<evidence type="ECO:0000256" key="3">
    <source>
        <dbReference type="ARBA" id="ARBA00022490"/>
    </source>
</evidence>
<evidence type="ECO:0000256" key="1">
    <source>
        <dbReference type="ARBA" id="ARBA00004496"/>
    </source>
</evidence>
<keyword evidence="7 12" id="KW-0648">Protein biosynthesis</keyword>
<dbReference type="SUPFAM" id="SSF47323">
    <property type="entry name" value="Anticodon-binding domain of a subclass of class I aminoacyl-tRNA synthetases"/>
    <property type="match status" value="1"/>
</dbReference>
<dbReference type="PRINTS" id="PR00986">
    <property type="entry name" value="TRNASYNTHVAL"/>
</dbReference>
<comment type="domain">
    <text evidence="12">ValRS has two distinct active sites: one for aminoacylation and one for editing. The misactivated threonine is translocated from the active site to the editing site.</text>
</comment>
<dbReference type="GO" id="GO:0006438">
    <property type="term" value="P:valyl-tRNA aminoacylation"/>
    <property type="evidence" value="ECO:0007669"/>
    <property type="project" value="UniProtKB-UniRule"/>
</dbReference>
<dbReference type="AlphaFoldDB" id="A0A7V4ABH9"/>
<evidence type="ECO:0000256" key="7">
    <source>
        <dbReference type="ARBA" id="ARBA00022917"/>
    </source>
</evidence>
<feature type="short sequence motif" description="'KMSKS' region" evidence="12">
    <location>
        <begin position="524"/>
        <end position="528"/>
    </location>
</feature>
<dbReference type="InterPro" id="IPR013155">
    <property type="entry name" value="M/V/L/I-tRNA-synth_anticd-bd"/>
</dbReference>
<dbReference type="CDD" id="cd07962">
    <property type="entry name" value="Anticodon_Ia_Val"/>
    <property type="match status" value="1"/>
</dbReference>
<evidence type="ECO:0000256" key="11">
    <source>
        <dbReference type="ARBA" id="ARBA00060830"/>
    </source>
</evidence>
<keyword evidence="5 12" id="KW-0547">Nucleotide-binding</keyword>
<dbReference type="HAMAP" id="MF_02004">
    <property type="entry name" value="Val_tRNA_synth_type1"/>
    <property type="match status" value="1"/>
</dbReference>
<comment type="catalytic activity">
    <reaction evidence="10 12">
        <text>tRNA(Val) + L-valine + ATP = L-valyl-tRNA(Val) + AMP + diphosphate</text>
        <dbReference type="Rhea" id="RHEA:10704"/>
        <dbReference type="Rhea" id="RHEA-COMP:9672"/>
        <dbReference type="Rhea" id="RHEA-COMP:9708"/>
        <dbReference type="ChEBI" id="CHEBI:30616"/>
        <dbReference type="ChEBI" id="CHEBI:33019"/>
        <dbReference type="ChEBI" id="CHEBI:57762"/>
        <dbReference type="ChEBI" id="CHEBI:78442"/>
        <dbReference type="ChEBI" id="CHEBI:78537"/>
        <dbReference type="ChEBI" id="CHEBI:456215"/>
        <dbReference type="EC" id="6.1.1.9"/>
    </reaction>
</comment>
<dbReference type="Gene3D" id="3.40.50.620">
    <property type="entry name" value="HUPs"/>
    <property type="match status" value="2"/>
</dbReference>
<feature type="domain" description="Aminoacyl-tRNA synthetase class Ia" evidence="13">
    <location>
        <begin position="17"/>
        <end position="563"/>
    </location>
</feature>
<dbReference type="Gene3D" id="1.10.730.10">
    <property type="entry name" value="Isoleucyl-tRNA Synthetase, Domain 1"/>
    <property type="match status" value="1"/>
</dbReference>
<dbReference type="InterPro" id="IPR009080">
    <property type="entry name" value="tRNAsynth_Ia_anticodon-bd"/>
</dbReference>
<dbReference type="PROSITE" id="PS00178">
    <property type="entry name" value="AA_TRNA_LIGASE_I"/>
    <property type="match status" value="1"/>
</dbReference>
<evidence type="ECO:0000256" key="8">
    <source>
        <dbReference type="ARBA" id="ARBA00023054"/>
    </source>
</evidence>
<feature type="domain" description="Methionyl/Valyl/Leucyl/Isoleucyl-tRNA synthetase anticodon-binding" evidence="14">
    <location>
        <begin position="604"/>
        <end position="749"/>
    </location>
</feature>
<evidence type="ECO:0000259" key="14">
    <source>
        <dbReference type="Pfam" id="PF08264"/>
    </source>
</evidence>
<gene>
    <name evidence="12" type="primary">valS</name>
    <name evidence="16" type="ORF">ENT96_00920</name>
</gene>
<dbReference type="InterPro" id="IPR033705">
    <property type="entry name" value="Anticodon_Ia_Val"/>
</dbReference>
<dbReference type="PANTHER" id="PTHR11946">
    <property type="entry name" value="VALYL-TRNA SYNTHETASES"/>
    <property type="match status" value="1"/>
</dbReference>
<dbReference type="InterPro" id="IPR001412">
    <property type="entry name" value="aa-tRNA-synth_I_CS"/>
</dbReference>
<evidence type="ECO:0000259" key="13">
    <source>
        <dbReference type="Pfam" id="PF00133"/>
    </source>
</evidence>
<evidence type="ECO:0000256" key="6">
    <source>
        <dbReference type="ARBA" id="ARBA00022840"/>
    </source>
</evidence>
<evidence type="ECO:0000256" key="2">
    <source>
        <dbReference type="ARBA" id="ARBA00011245"/>
    </source>
</evidence>
<comment type="subcellular location">
    <subcellularLocation>
        <location evidence="1 12">Cytoplasm</location>
    </subcellularLocation>
</comment>
<dbReference type="SUPFAM" id="SSF50677">
    <property type="entry name" value="ValRS/IleRS/LeuRS editing domain"/>
    <property type="match status" value="1"/>
</dbReference>
<dbReference type="InterPro" id="IPR014729">
    <property type="entry name" value="Rossmann-like_a/b/a_fold"/>
</dbReference>
<reference evidence="16" key="1">
    <citation type="journal article" date="2020" name="mSystems">
        <title>Genome- and Community-Level Interaction Insights into Carbon Utilization and Element Cycling Functions of Hydrothermarchaeota in Hydrothermal Sediment.</title>
        <authorList>
            <person name="Zhou Z."/>
            <person name="Liu Y."/>
            <person name="Xu W."/>
            <person name="Pan J."/>
            <person name="Luo Z.H."/>
            <person name="Li M."/>
        </authorList>
    </citation>
    <scope>NUCLEOTIDE SEQUENCE [LARGE SCALE GENOMIC DNA]</scope>
    <source>
        <strain evidence="16">SpSt-626</strain>
    </source>
</reference>
<dbReference type="SUPFAM" id="SSF46589">
    <property type="entry name" value="tRNA-binding arm"/>
    <property type="match status" value="1"/>
</dbReference>
<keyword evidence="3 12" id="KW-0963">Cytoplasm</keyword>
<dbReference type="GO" id="GO:0002161">
    <property type="term" value="F:aminoacyl-tRNA deacylase activity"/>
    <property type="evidence" value="ECO:0007669"/>
    <property type="project" value="InterPro"/>
</dbReference>
<evidence type="ECO:0000256" key="12">
    <source>
        <dbReference type="HAMAP-Rule" id="MF_02004"/>
    </source>
</evidence>
<keyword evidence="9 12" id="KW-0030">Aminoacyl-tRNA synthetase</keyword>
<evidence type="ECO:0000256" key="9">
    <source>
        <dbReference type="ARBA" id="ARBA00023146"/>
    </source>
</evidence>
<dbReference type="EMBL" id="DTAR01000081">
    <property type="protein sequence ID" value="HGM97598.1"/>
    <property type="molecule type" value="Genomic_DNA"/>
</dbReference>
<dbReference type="PANTHER" id="PTHR11946:SF93">
    <property type="entry name" value="VALINE--TRNA LIGASE, CHLOROPLASTIC_MITOCHONDRIAL 2"/>
    <property type="match status" value="1"/>
</dbReference>
<dbReference type="GO" id="GO:0005524">
    <property type="term" value="F:ATP binding"/>
    <property type="evidence" value="ECO:0007669"/>
    <property type="project" value="UniProtKB-UniRule"/>
</dbReference>
<feature type="coiled-coil region" evidence="12">
    <location>
        <begin position="806"/>
        <end position="833"/>
    </location>
</feature>
<dbReference type="SUPFAM" id="SSF52374">
    <property type="entry name" value="Nucleotidylyl transferase"/>
    <property type="match status" value="1"/>
</dbReference>
<dbReference type="FunFam" id="1.10.287.380:FF:000001">
    <property type="entry name" value="Valine--tRNA ligase"/>
    <property type="match status" value="1"/>
</dbReference>
<dbReference type="InterPro" id="IPR009008">
    <property type="entry name" value="Val/Leu/Ile-tRNA-synth_edit"/>
</dbReference>
<sequence length="872" mass="103392">MKIEMEKVFKPCEIEEKWFSFWDEKGYFIANNKSEKEKYTIVMPPPNITGSLTMGHVLNNTFQDIIIRMKRMQGYEVLWLPGIDHAGIATQNVVERELAKEGKTRFDLGREEFLKRVWKWKEKYGDLILKQLKKLGVSCDFSRTRFTMDSELSEAVIEAFVRLYEKGLIYKGFYIINWCPRCTTALADDEVEHREIVGKLYFIKYPLKEGGFITVATTRPETMLGDTAVAINPDDKKNKHLIGKIAILPFINREIPIIGDEIVDPEFGTGCVKVTPAHDRNDFEIGERHGLEKVIVMDIFGKMNENAGKFKGLERFEARERIVKELEEMELLSKIEEYKHSIGECYRCHTIIEPYLSEEWFVRMLPLAEKAIEAAKNKEIIFFPTSYEKNYYNWLENVRDWCISRSIWWGHRIPVYECEKCGNIMVKRKTPKECVKCKSKKIKQEEKVLDTWFSSWLWPFSTMGWPKETEDFKKFYPTDTLVTGWDILFFWVARMIMAGIEFTGKVPFKNIVLTGMVRDEKRRKLSKSLGNSPDPLDLIKKYGADGVRFSMCLITPEGQDVLFSEKKMEIGRNFANKLWNASRLLFLNYENEISFDKNKLYIEDKWILYSLDELIKNVTKDLENFAFVDAAWKCYKFFWNEYCDWYLEFIKDRFKDKEKKKYALYIAFYVIEKFLRILHPFMPFITEEIWQKLPFPDKKESITISEWPAPSGFSYKEEYEDFEFIKKMITIIREIRGEYNIPINQKLNLFLRWLGSSSKKNIFIERIEEIKRLSFINEVEFIDTPIKKCAFATCEGVEIYIPIEGIVDIEKERKRIENEIEELKKHVNKIKKRLMSEDFVQKAPKEIVALNEKKLNEFNEKIEKLKIYLEHL</sequence>
<dbReference type="Pfam" id="PF08264">
    <property type="entry name" value="Anticodon_1"/>
    <property type="match status" value="1"/>
</dbReference>
<dbReference type="NCBIfam" id="TIGR00422">
    <property type="entry name" value="valS"/>
    <property type="match status" value="1"/>
</dbReference>
<keyword evidence="8 12" id="KW-0175">Coiled coil</keyword>
<dbReference type="Gene3D" id="1.10.287.380">
    <property type="entry name" value="Valyl-tRNA synthetase, C-terminal domain"/>
    <property type="match status" value="1"/>
</dbReference>
<dbReference type="EC" id="6.1.1.9" evidence="12"/>
<evidence type="ECO:0000256" key="5">
    <source>
        <dbReference type="ARBA" id="ARBA00022741"/>
    </source>
</evidence>
<comment type="caution">
    <text evidence="16">The sequence shown here is derived from an EMBL/GenBank/DDBJ whole genome shotgun (WGS) entry which is preliminary data.</text>
</comment>
<accession>A0A7V4ABH9</accession>
<comment type="function">
    <text evidence="12">Catalyzes the attachment of valine to tRNA(Val). As ValRS can inadvertently accommodate and process structurally similar amino acids such as threonine, to avoid such errors, it has a 'posttransfer' editing activity that hydrolyzes mischarged Thr-tRNA(Val) in a tRNA-dependent manner.</text>
</comment>
<dbReference type="GO" id="GO:0004832">
    <property type="term" value="F:valine-tRNA ligase activity"/>
    <property type="evidence" value="ECO:0007669"/>
    <property type="project" value="UniProtKB-UniRule"/>
</dbReference>
<comment type="caution">
    <text evidence="12">Lacks conserved residue(s) required for the propagation of feature annotation.</text>
</comment>
<keyword evidence="4 12" id="KW-0436">Ligase</keyword>
<name>A0A7V4ABH9_UNCW3</name>
<dbReference type="InterPro" id="IPR010978">
    <property type="entry name" value="tRNA-bd_arm"/>
</dbReference>
<evidence type="ECO:0000256" key="4">
    <source>
        <dbReference type="ARBA" id="ARBA00022598"/>
    </source>
</evidence>
<evidence type="ECO:0000256" key="10">
    <source>
        <dbReference type="ARBA" id="ARBA00047552"/>
    </source>
</evidence>
<dbReference type="CDD" id="cd00817">
    <property type="entry name" value="ValRS_core"/>
    <property type="match status" value="1"/>
</dbReference>
<dbReference type="FunFam" id="3.90.740.10:FF:000005">
    <property type="entry name" value="Valine--tRNA ligase, mitochondrial"/>
    <property type="match status" value="1"/>
</dbReference>
<dbReference type="InterPro" id="IPR002303">
    <property type="entry name" value="Valyl-tRNA_ligase"/>
</dbReference>
<dbReference type="Gene3D" id="3.90.740.10">
    <property type="entry name" value="Valyl/Leucyl/Isoleucyl-tRNA synthetase, editing domain"/>
    <property type="match status" value="1"/>
</dbReference>
<dbReference type="InterPro" id="IPR002300">
    <property type="entry name" value="aa-tRNA-synth_Ia"/>
</dbReference>
<dbReference type="InterPro" id="IPR019499">
    <property type="entry name" value="Val-tRNA_synth_tRNA-bd"/>
</dbReference>
<protein>
    <recommendedName>
        <fullName evidence="12">Valine--tRNA ligase</fullName>
        <ecNumber evidence="12">6.1.1.9</ecNumber>
    </recommendedName>
    <alternativeName>
        <fullName evidence="12">Valyl-tRNA synthetase</fullName>
        <shortName evidence="12">ValRS</shortName>
    </alternativeName>
</protein>
<keyword evidence="6 12" id="KW-0067">ATP-binding</keyword>
<evidence type="ECO:0000313" key="16">
    <source>
        <dbReference type="EMBL" id="HGM97598.1"/>
    </source>
</evidence>
<dbReference type="NCBIfam" id="NF004349">
    <property type="entry name" value="PRK05729.1"/>
    <property type="match status" value="1"/>
</dbReference>
<evidence type="ECO:0000259" key="15">
    <source>
        <dbReference type="Pfam" id="PF10458"/>
    </source>
</evidence>
<dbReference type="Pfam" id="PF00133">
    <property type="entry name" value="tRNA-synt_1"/>
    <property type="match status" value="1"/>
</dbReference>
<dbReference type="InterPro" id="IPR037118">
    <property type="entry name" value="Val-tRNA_synth_C_sf"/>
</dbReference>
<feature type="binding site" evidence="12">
    <location>
        <position position="527"/>
    </location>
    <ligand>
        <name>ATP</name>
        <dbReference type="ChEBI" id="CHEBI:30616"/>
    </ligand>
</feature>
<dbReference type="FunFam" id="3.40.50.620:FF:000032">
    <property type="entry name" value="Valine--tRNA ligase"/>
    <property type="match status" value="1"/>
</dbReference>
<feature type="domain" description="Valyl-tRNA synthetase tRNA-binding arm" evidence="15">
    <location>
        <begin position="808"/>
        <end position="872"/>
    </location>
</feature>
<proteinExistence type="inferred from homology"/>